<organism evidence="2 3">
    <name type="scientific">Engystomops pustulosus</name>
    <name type="common">Tungara frog</name>
    <name type="synonym">Physalaemus pustulosus</name>
    <dbReference type="NCBI Taxonomy" id="76066"/>
    <lineage>
        <taxon>Eukaryota</taxon>
        <taxon>Metazoa</taxon>
        <taxon>Chordata</taxon>
        <taxon>Craniata</taxon>
        <taxon>Vertebrata</taxon>
        <taxon>Euteleostomi</taxon>
        <taxon>Amphibia</taxon>
        <taxon>Batrachia</taxon>
        <taxon>Anura</taxon>
        <taxon>Neobatrachia</taxon>
        <taxon>Hyloidea</taxon>
        <taxon>Leptodactylidae</taxon>
        <taxon>Leiuperinae</taxon>
        <taxon>Engystomops</taxon>
    </lineage>
</organism>
<evidence type="ECO:0000313" key="3">
    <source>
        <dbReference type="Proteomes" id="UP000824782"/>
    </source>
</evidence>
<feature type="coiled-coil region" evidence="1">
    <location>
        <begin position="21"/>
        <end position="108"/>
    </location>
</feature>
<dbReference type="GO" id="GO:0005794">
    <property type="term" value="C:Golgi apparatus"/>
    <property type="evidence" value="ECO:0007669"/>
    <property type="project" value="TreeGrafter"/>
</dbReference>
<gene>
    <name evidence="2" type="ORF">GDO81_019704</name>
</gene>
<name>A0AAV6YSD0_ENGPU</name>
<sequence length="148" mass="17611">MDVLHYQQNLEKVPGGNEHMIEKLRQRIKDRDAALEKAVDDKFCAVEEKEKEIQRLKMIIREREHDLERLSNVLSGNEETINAKDMELEQISAAFKNLQWLKQETEEKYRCSLNERESIIVQLQKNLQERNKDIEVRIKNTILAISMY</sequence>
<dbReference type="GO" id="GO:0060090">
    <property type="term" value="F:molecular adaptor activity"/>
    <property type="evidence" value="ECO:0007669"/>
    <property type="project" value="TreeGrafter"/>
</dbReference>
<protein>
    <recommendedName>
        <fullName evidence="4">Periplakin</fullName>
    </recommendedName>
</protein>
<accession>A0AAV6YSD0</accession>
<dbReference type="GO" id="GO:0090063">
    <property type="term" value="P:positive regulation of microtubule nucleation"/>
    <property type="evidence" value="ECO:0007669"/>
    <property type="project" value="TreeGrafter"/>
</dbReference>
<dbReference type="PANTHER" id="PTHR46501:SF2">
    <property type="entry name" value="MYOMEGALIN"/>
    <property type="match status" value="1"/>
</dbReference>
<dbReference type="GO" id="GO:0005813">
    <property type="term" value="C:centrosome"/>
    <property type="evidence" value="ECO:0007669"/>
    <property type="project" value="TreeGrafter"/>
</dbReference>
<dbReference type="EMBL" id="WNYA01011165">
    <property type="protein sequence ID" value="KAG8540207.1"/>
    <property type="molecule type" value="Genomic_DNA"/>
</dbReference>
<dbReference type="GO" id="GO:1903358">
    <property type="term" value="P:regulation of Golgi organization"/>
    <property type="evidence" value="ECO:0007669"/>
    <property type="project" value="TreeGrafter"/>
</dbReference>
<keyword evidence="1" id="KW-0175">Coiled coil</keyword>
<evidence type="ECO:0008006" key="4">
    <source>
        <dbReference type="Google" id="ProtNLM"/>
    </source>
</evidence>
<evidence type="ECO:0000256" key="1">
    <source>
        <dbReference type="SAM" id="Coils"/>
    </source>
</evidence>
<dbReference type="Proteomes" id="UP000824782">
    <property type="component" value="Unassembled WGS sequence"/>
</dbReference>
<comment type="caution">
    <text evidence="2">The sequence shown here is derived from an EMBL/GenBank/DDBJ whole genome shotgun (WGS) entry which is preliminary data.</text>
</comment>
<proteinExistence type="predicted"/>
<dbReference type="AlphaFoldDB" id="A0AAV6YSD0"/>
<reference evidence="2" key="1">
    <citation type="thesis" date="2020" institute="ProQuest LLC" country="789 East Eisenhower Parkway, Ann Arbor, MI, USA">
        <title>Comparative Genomics and Chromosome Evolution.</title>
        <authorList>
            <person name="Mudd A.B."/>
        </authorList>
    </citation>
    <scope>NUCLEOTIDE SEQUENCE</scope>
    <source>
        <strain evidence="2">237g6f4</strain>
        <tissue evidence="2">Blood</tissue>
    </source>
</reference>
<dbReference type="GO" id="GO:0007098">
    <property type="term" value="P:centrosome cycle"/>
    <property type="evidence" value="ECO:0007669"/>
    <property type="project" value="TreeGrafter"/>
</dbReference>
<dbReference type="InterPro" id="IPR052593">
    <property type="entry name" value="MT-associated_AKAP9-binding"/>
</dbReference>
<evidence type="ECO:0000313" key="2">
    <source>
        <dbReference type="EMBL" id="KAG8540207.1"/>
    </source>
</evidence>
<keyword evidence="3" id="KW-1185">Reference proteome</keyword>
<dbReference type="PANTHER" id="PTHR46501">
    <property type="entry name" value="MYOMEGALIN"/>
    <property type="match status" value="1"/>
</dbReference>